<dbReference type="PANTHER" id="PTHR23158">
    <property type="entry name" value="MELANOMA INHIBITORY ACTIVITY-RELATED"/>
    <property type="match status" value="1"/>
</dbReference>
<feature type="compositionally biased region" description="Acidic residues" evidence="3">
    <location>
        <begin position="86"/>
        <end position="102"/>
    </location>
</feature>
<feature type="compositionally biased region" description="Basic and acidic residues" evidence="3">
    <location>
        <begin position="233"/>
        <end position="247"/>
    </location>
</feature>
<keyword evidence="5" id="KW-1185">Reference proteome</keyword>
<feature type="compositionally biased region" description="Acidic residues" evidence="3">
    <location>
        <begin position="554"/>
        <end position="565"/>
    </location>
</feature>
<feature type="region of interest" description="Disordered" evidence="3">
    <location>
        <begin position="293"/>
        <end position="318"/>
    </location>
</feature>
<feature type="compositionally biased region" description="Acidic residues" evidence="3">
    <location>
        <begin position="175"/>
        <end position="215"/>
    </location>
</feature>
<feature type="compositionally biased region" description="Basic and acidic residues" evidence="3">
    <location>
        <begin position="111"/>
        <end position="124"/>
    </location>
</feature>
<gene>
    <name evidence="4" type="ORF">ACEWY4_022538</name>
</gene>
<name>A0ABD1J837_9TELE</name>
<feature type="region of interest" description="Disordered" evidence="3">
    <location>
        <begin position="1152"/>
        <end position="1481"/>
    </location>
</feature>
<keyword evidence="1 2" id="KW-0175">Coiled coil</keyword>
<feature type="region of interest" description="Disordered" evidence="3">
    <location>
        <begin position="550"/>
        <end position="643"/>
    </location>
</feature>
<feature type="compositionally biased region" description="Polar residues" evidence="3">
    <location>
        <begin position="1259"/>
        <end position="1274"/>
    </location>
</feature>
<feature type="compositionally biased region" description="Acidic residues" evidence="3">
    <location>
        <begin position="308"/>
        <end position="318"/>
    </location>
</feature>
<feature type="compositionally biased region" description="Low complexity" evidence="3">
    <location>
        <begin position="566"/>
        <end position="575"/>
    </location>
</feature>
<evidence type="ECO:0000256" key="3">
    <source>
        <dbReference type="SAM" id="MobiDB-lite"/>
    </source>
</evidence>
<evidence type="ECO:0000313" key="5">
    <source>
        <dbReference type="Proteomes" id="UP001591681"/>
    </source>
</evidence>
<dbReference type="PANTHER" id="PTHR23158:SF54">
    <property type="entry name" value="TRANSPORT AND GOLGI ORGANIZATION PROTEIN 1 HOMOLOG"/>
    <property type="match status" value="1"/>
</dbReference>
<comment type="caution">
    <text evidence="4">The sequence shown here is derived from an EMBL/GenBank/DDBJ whole genome shotgun (WGS) entry which is preliminary data.</text>
</comment>
<feature type="region of interest" description="Disordered" evidence="3">
    <location>
        <begin position="335"/>
        <end position="415"/>
    </location>
</feature>
<evidence type="ECO:0000313" key="4">
    <source>
        <dbReference type="EMBL" id="KAL2082720.1"/>
    </source>
</evidence>
<feature type="compositionally biased region" description="Basic and acidic residues" evidence="3">
    <location>
        <begin position="1185"/>
        <end position="1194"/>
    </location>
</feature>
<dbReference type="InterPro" id="IPR051500">
    <property type="entry name" value="cTAGE_MIA/OTOR"/>
</dbReference>
<evidence type="ECO:0000256" key="2">
    <source>
        <dbReference type="SAM" id="Coils"/>
    </source>
</evidence>
<feature type="compositionally biased region" description="Basic and acidic residues" evidence="3">
    <location>
        <begin position="156"/>
        <end position="174"/>
    </location>
</feature>
<feature type="compositionally biased region" description="Pro residues" evidence="3">
    <location>
        <begin position="1327"/>
        <end position="1426"/>
    </location>
</feature>
<feature type="compositionally biased region" description="Basic and acidic residues" evidence="3">
    <location>
        <begin position="131"/>
        <end position="140"/>
    </location>
</feature>
<feature type="compositionally biased region" description="Low complexity" evidence="3">
    <location>
        <begin position="1472"/>
        <end position="1481"/>
    </location>
</feature>
<feature type="compositionally biased region" description="Polar residues" evidence="3">
    <location>
        <begin position="219"/>
        <end position="231"/>
    </location>
</feature>
<organism evidence="4 5">
    <name type="scientific">Coilia grayii</name>
    <name type="common">Gray's grenadier anchovy</name>
    <dbReference type="NCBI Taxonomy" id="363190"/>
    <lineage>
        <taxon>Eukaryota</taxon>
        <taxon>Metazoa</taxon>
        <taxon>Chordata</taxon>
        <taxon>Craniata</taxon>
        <taxon>Vertebrata</taxon>
        <taxon>Euteleostomi</taxon>
        <taxon>Actinopterygii</taxon>
        <taxon>Neopterygii</taxon>
        <taxon>Teleostei</taxon>
        <taxon>Clupei</taxon>
        <taxon>Clupeiformes</taxon>
        <taxon>Clupeoidei</taxon>
        <taxon>Engraulidae</taxon>
        <taxon>Coilinae</taxon>
        <taxon>Coilia</taxon>
    </lineage>
</organism>
<feature type="compositionally biased region" description="Basic and acidic residues" evidence="3">
    <location>
        <begin position="602"/>
        <end position="631"/>
    </location>
</feature>
<reference evidence="4 5" key="1">
    <citation type="submission" date="2024-09" db="EMBL/GenBank/DDBJ databases">
        <title>A chromosome-level genome assembly of Gray's grenadier anchovy, Coilia grayii.</title>
        <authorList>
            <person name="Fu Z."/>
        </authorList>
    </citation>
    <scope>NUCLEOTIDE SEQUENCE [LARGE SCALE GENOMIC DNA]</scope>
    <source>
        <strain evidence="4">G4</strain>
        <tissue evidence="4">Muscle</tissue>
    </source>
</reference>
<feature type="compositionally biased region" description="Acidic residues" evidence="3">
    <location>
        <begin position="40"/>
        <end position="63"/>
    </location>
</feature>
<proteinExistence type="predicted"/>
<dbReference type="EMBL" id="JBHFQA010000019">
    <property type="protein sequence ID" value="KAL2082720.1"/>
    <property type="molecule type" value="Genomic_DNA"/>
</dbReference>
<feature type="coiled-coil region" evidence="2">
    <location>
        <begin position="777"/>
        <end position="867"/>
    </location>
</feature>
<evidence type="ECO:0000256" key="1">
    <source>
        <dbReference type="ARBA" id="ARBA00023054"/>
    </source>
</evidence>
<feature type="region of interest" description="Disordered" evidence="3">
    <location>
        <begin position="34"/>
        <end position="278"/>
    </location>
</feature>
<accession>A0ABD1J837</accession>
<protein>
    <recommendedName>
        <fullName evidence="6">Transport and Golgi organization protein 1 homolog</fullName>
    </recommendedName>
</protein>
<evidence type="ECO:0008006" key="6">
    <source>
        <dbReference type="Google" id="ProtNLM"/>
    </source>
</evidence>
<dbReference type="Proteomes" id="UP001591681">
    <property type="component" value="Unassembled WGS sequence"/>
</dbReference>
<sequence length="1481" mass="166460">MPVSDRVSDGVAVPELKTTLGNTFEAVISDDEDTLKVTLDSEEAETDDDMTEETEDEQIDEPQEPPLLSYSDDDSDDYTEERVEEVAPEQEPEEQEPEEEPLLFDLVNHAQWEEHRTPEHDKSRSVPANETAHRVREGEQPHVLANAHTVVEQVEEILKDDADTVKSKQDKQDQLEQDEEEPVDDGGVEEYDKEEDGKENDDEEQDDGQGEEEQAEVVTSQLDTPIDNTTLEADEKTHPKEQHEKPDPTQPSVQPREAAPERLAEAISSKKITEREHDRKIIEQIAKAKKDITGITDSWGTEHVQPPSEDEEEPKDLEEDLYHEELLEDENAVLSSLADKQEESEEVAPIPEMETVGAEATSDIAPPPALSPVEADPKPTEALSTDESSNITDTDNDTDTTDHETVTTVPDEPEYSDSVLRLTLIRDHFKEKDMERFQKFLSLKHLLRIEAMFNDLDQELKSARLSPNDSSEDIERTLEAILESSETSILDEIEKILDSREQRNSDLEEKDAGMFDEEAAILDDFQELAFTLRQKYSLASDSVPLVAKAQQESVTEEPEPLEVVEESVNNLTVTEPDTGSDIGEEEQHPTLDSTSEPSGHSDLPHSTDLDIEEDGGHRNRDSQASPKEPEKIQTGPQPILENPLDVGFDFEVEHQSTGSIDHRVSDFHEDGTKTDIGSTSVFAEMQSTLQFICLHLGSYTEVLLATLPEEWRPGPTFHGLPWEPVVCTVAVGILTVMAFFWRTVLAVKSRIYQVTEKQLVERIQKMVDQRCESLTRISELEKQLKDKDEQLKDSKKSHKELQHEYDKIKKLVKQMKEEQTVMKDSIKTLEGELEAERNNSQALKDTISKSNKTVESLQQTITVYQKEVDKIQVLIDEAKLREDALKAGMMASDKENAALKEVKNSLQRDLREWEDKHKDLNEKIKVFMKSQKEMEDALAHKENEIDIMTDCIAELRSLENLETDDSHGDKALANGEAAAKRNETMKAHIKQMVEVSKVKATLSVIEDERNRFLNKLLDEEKTRQTLEEQIQKLEHDRSQLENEKTRLETQHQALEQKLEIMSEMYQQKETALHQKLTREELDRREKESKLSEVDRKTLKAEEESEMYKRRCQEMEDEMQKSERSFKAQIAALEKKAHDNWLTARATERALVEEKRESANLRQKLMVINDKVGEKYRHLPKPTPGRPDHPMRRGDSYGPSPVSGGAPSPPLMMEGPGRPPSAPVGRRCEPLGPRPPSDPHGRYADLSYAPPPRPDMYAPRTSSPNDGSISKSQGPGSLMVSPIRDSPAHMMAPKGHLPPPAPGHPGMAPAPLNGMPPPMIRPNGHLPMMPPGPAPHEPRFGPPPPLSDPRFGPPLPLSEPRFGPPVYGPRPGPGPAHPYGPPPPFMRGPPPPMRDYPPMPPDYPYPPRHLPPGAMLPPPGAMPPPPLHGERDFRGPPFPPHSHATPELRNCQGDAHSDISAKTDSPAPPAQQDPPATSVLDP</sequence>
<feature type="coiled-coil region" evidence="2">
    <location>
        <begin position="896"/>
        <end position="930"/>
    </location>
</feature>